<dbReference type="PANTHER" id="PTHR17357">
    <property type="entry name" value="GM2 GANGLIOSIDE ACTIVATOR PROTEIN"/>
    <property type="match status" value="1"/>
</dbReference>
<dbReference type="GeneTree" id="ENSGT00390000003288"/>
<accession>A0A7M4F1V5</accession>
<feature type="domain" description="MD-2-related lipid-recognition" evidence="2">
    <location>
        <begin position="130"/>
        <end position="282"/>
    </location>
</feature>
<dbReference type="SUPFAM" id="SSF63707">
    <property type="entry name" value="Ganglioside M2 (gm2) activator"/>
    <property type="match status" value="1"/>
</dbReference>
<dbReference type="InterPro" id="IPR036846">
    <property type="entry name" value="GM2-AP_sf"/>
</dbReference>
<gene>
    <name evidence="3" type="primary">GM2A</name>
</gene>
<dbReference type="GO" id="GO:0008047">
    <property type="term" value="F:enzyme activator activity"/>
    <property type="evidence" value="ECO:0007669"/>
    <property type="project" value="InterPro"/>
</dbReference>
<organism evidence="3 4">
    <name type="scientific">Crocodylus porosus</name>
    <name type="common">Saltwater crocodile</name>
    <name type="synonym">Estuarine crocodile</name>
    <dbReference type="NCBI Taxonomy" id="8502"/>
    <lineage>
        <taxon>Eukaryota</taxon>
        <taxon>Metazoa</taxon>
        <taxon>Chordata</taxon>
        <taxon>Craniata</taxon>
        <taxon>Vertebrata</taxon>
        <taxon>Euteleostomi</taxon>
        <taxon>Archelosauria</taxon>
        <taxon>Archosauria</taxon>
        <taxon>Crocodylia</taxon>
        <taxon>Longirostres</taxon>
        <taxon>Crocodylidae</taxon>
        <taxon>Crocodylus</taxon>
    </lineage>
</organism>
<sequence length="287" mass="30245">EPGGGPLGSTRGLGHPPPPGAVCWPARARAWEWGGFPAPPCPALPRGPSAPRGAPRVPRFCHSGPGRDQEPVAPPADPAFCSPVAPGFGSPTPTSGALGDRPRARRFLKRFPACLPGRLRGDRQVRGFSWEDCGGGKDPVVLRSLSVAPDPITIPGNVKVSAVVTSSAAMTSPLKGVLTVEKKLGELWIQIPCIDQLGSCTYDDVCSILDDIIPPGEPCPEPLVTYGIPCHCPFKAGSYSLPSSDFALPDIELPSWLTNGNYRIRGVVSYGGKELSCVQLEFSVHSN</sequence>
<proteinExistence type="predicted"/>
<keyword evidence="1" id="KW-0732">Signal</keyword>
<dbReference type="GO" id="GO:0009898">
    <property type="term" value="C:cytoplasmic side of plasma membrane"/>
    <property type="evidence" value="ECO:0007669"/>
    <property type="project" value="TreeGrafter"/>
</dbReference>
<dbReference type="GO" id="GO:0006689">
    <property type="term" value="P:ganglioside catabolic process"/>
    <property type="evidence" value="ECO:0007669"/>
    <property type="project" value="InterPro"/>
</dbReference>
<dbReference type="PANTHER" id="PTHR17357:SF0">
    <property type="entry name" value="GANGLIOSIDE GM2 ACTIVATOR"/>
    <property type="match status" value="1"/>
</dbReference>
<reference evidence="3" key="1">
    <citation type="submission" date="2025-08" db="UniProtKB">
        <authorList>
            <consortium name="Ensembl"/>
        </authorList>
    </citation>
    <scope>IDENTIFICATION</scope>
</reference>
<dbReference type="InterPro" id="IPR003172">
    <property type="entry name" value="ML_dom"/>
</dbReference>
<dbReference type="GO" id="GO:0005319">
    <property type="term" value="F:lipid transporter activity"/>
    <property type="evidence" value="ECO:0007669"/>
    <property type="project" value="TreeGrafter"/>
</dbReference>
<evidence type="ECO:0000259" key="2">
    <source>
        <dbReference type="SMART" id="SM00737"/>
    </source>
</evidence>
<protein>
    <submittedName>
        <fullName evidence="3">Ganglioside GM2 activator</fullName>
    </submittedName>
</protein>
<dbReference type="AlphaFoldDB" id="A0A7M4F1V5"/>
<dbReference type="Proteomes" id="UP000594220">
    <property type="component" value="Unplaced"/>
</dbReference>
<dbReference type="Ensembl" id="ENSCPRT00005021343.1">
    <property type="protein sequence ID" value="ENSCPRP00005018249.1"/>
    <property type="gene ID" value="ENSCPRG00005012728.1"/>
</dbReference>
<keyword evidence="4" id="KW-1185">Reference proteome</keyword>
<dbReference type="Pfam" id="PF02221">
    <property type="entry name" value="E1_DerP2_DerF2"/>
    <property type="match status" value="1"/>
</dbReference>
<reference evidence="3" key="2">
    <citation type="submission" date="2025-09" db="UniProtKB">
        <authorList>
            <consortium name="Ensembl"/>
        </authorList>
    </citation>
    <scope>IDENTIFICATION</scope>
</reference>
<dbReference type="SMART" id="SM00737">
    <property type="entry name" value="ML"/>
    <property type="match status" value="1"/>
</dbReference>
<name>A0A7M4F1V5_CROPO</name>
<evidence type="ECO:0000256" key="1">
    <source>
        <dbReference type="ARBA" id="ARBA00022729"/>
    </source>
</evidence>
<evidence type="ECO:0000313" key="4">
    <source>
        <dbReference type="Proteomes" id="UP000594220"/>
    </source>
</evidence>
<evidence type="ECO:0000313" key="3">
    <source>
        <dbReference type="Ensembl" id="ENSCPRP00005018249.1"/>
    </source>
</evidence>
<dbReference type="Gene3D" id="2.70.220.10">
    <property type="entry name" value="Ganglioside GM2 activator"/>
    <property type="match status" value="1"/>
</dbReference>
<dbReference type="InterPro" id="IPR028996">
    <property type="entry name" value="GM2-AP"/>
</dbReference>